<accession>A0A1E3PJZ3</accession>
<dbReference type="InterPro" id="IPR050577">
    <property type="entry name" value="MAPR/NEUFC/NENF-like"/>
</dbReference>
<dbReference type="SMART" id="SM01117">
    <property type="entry name" value="Cyt-b5"/>
    <property type="match status" value="1"/>
</dbReference>
<keyword evidence="10" id="KW-1185">Reference proteome</keyword>
<dbReference type="EMBL" id="KV454410">
    <property type="protein sequence ID" value="ODQ65167.1"/>
    <property type="molecule type" value="Genomic_DNA"/>
</dbReference>
<gene>
    <name evidence="9" type="ORF">NADFUDRAFT_83230</name>
</gene>
<evidence type="ECO:0000256" key="2">
    <source>
        <dbReference type="ARBA" id="ARBA00022617"/>
    </source>
</evidence>
<dbReference type="Proteomes" id="UP000095009">
    <property type="component" value="Unassembled WGS sequence"/>
</dbReference>
<organism evidence="9 10">
    <name type="scientific">Nadsonia fulvescens var. elongata DSM 6958</name>
    <dbReference type="NCBI Taxonomy" id="857566"/>
    <lineage>
        <taxon>Eukaryota</taxon>
        <taxon>Fungi</taxon>
        <taxon>Dikarya</taxon>
        <taxon>Ascomycota</taxon>
        <taxon>Saccharomycotina</taxon>
        <taxon>Dipodascomycetes</taxon>
        <taxon>Dipodascales</taxon>
        <taxon>Dipodascales incertae sedis</taxon>
        <taxon>Nadsonia</taxon>
    </lineage>
</organism>
<keyword evidence="5" id="KW-0408">Iron</keyword>
<dbReference type="FunFam" id="3.10.120.10:FF:000003">
    <property type="entry name" value="membrane-associated progesterone receptor component 1"/>
    <property type="match status" value="1"/>
</dbReference>
<dbReference type="SUPFAM" id="SSF55856">
    <property type="entry name" value="Cytochrome b5-like heme/steroid binding domain"/>
    <property type="match status" value="1"/>
</dbReference>
<dbReference type="PANTHER" id="PTHR10281">
    <property type="entry name" value="MEMBRANE-ASSOCIATED PROGESTERONE RECEPTOR COMPONENT-RELATED"/>
    <property type="match status" value="1"/>
</dbReference>
<feature type="transmembrane region" description="Helical" evidence="7">
    <location>
        <begin position="12"/>
        <end position="29"/>
    </location>
</feature>
<keyword evidence="2" id="KW-0349">Heme</keyword>
<evidence type="ECO:0000256" key="5">
    <source>
        <dbReference type="ARBA" id="ARBA00023004"/>
    </source>
</evidence>
<evidence type="ECO:0000256" key="3">
    <source>
        <dbReference type="ARBA" id="ARBA00022723"/>
    </source>
</evidence>
<dbReference type="GO" id="GO:0046872">
    <property type="term" value="F:metal ion binding"/>
    <property type="evidence" value="ECO:0007669"/>
    <property type="project" value="UniProtKB-KW"/>
</dbReference>
<dbReference type="GO" id="GO:0016020">
    <property type="term" value="C:membrane"/>
    <property type="evidence" value="ECO:0007669"/>
    <property type="project" value="TreeGrafter"/>
</dbReference>
<dbReference type="GO" id="GO:0008047">
    <property type="term" value="F:enzyme activator activity"/>
    <property type="evidence" value="ECO:0007669"/>
    <property type="project" value="EnsemblFungi"/>
</dbReference>
<keyword evidence="7" id="KW-0812">Transmembrane</keyword>
<dbReference type="AlphaFoldDB" id="A0A1E3PJZ3"/>
<dbReference type="GO" id="GO:0020037">
    <property type="term" value="F:heme binding"/>
    <property type="evidence" value="ECO:0007669"/>
    <property type="project" value="EnsemblFungi"/>
</dbReference>
<evidence type="ECO:0000259" key="8">
    <source>
        <dbReference type="SMART" id="SM01117"/>
    </source>
</evidence>
<dbReference type="GO" id="GO:0006696">
    <property type="term" value="P:ergosterol biosynthetic process"/>
    <property type="evidence" value="ECO:0007669"/>
    <property type="project" value="EnsemblFungi"/>
</dbReference>
<feature type="domain" description="Cytochrome b5 heme-binding" evidence="8">
    <location>
        <begin position="61"/>
        <end position="162"/>
    </location>
</feature>
<keyword evidence="7" id="KW-0472">Membrane</keyword>
<name>A0A1E3PJZ3_9ASCO</name>
<evidence type="ECO:0000256" key="1">
    <source>
        <dbReference type="ARBA" id="ARBA00004240"/>
    </source>
</evidence>
<dbReference type="Pfam" id="PF00173">
    <property type="entry name" value="Cyt-b5"/>
    <property type="match status" value="1"/>
</dbReference>
<dbReference type="STRING" id="857566.A0A1E3PJZ3"/>
<dbReference type="GO" id="GO:0005783">
    <property type="term" value="C:endoplasmic reticulum"/>
    <property type="evidence" value="ECO:0007669"/>
    <property type="project" value="UniProtKB-SubCell"/>
</dbReference>
<dbReference type="Gene3D" id="3.10.120.10">
    <property type="entry name" value="Cytochrome b5-like heme/steroid binding domain"/>
    <property type="match status" value="1"/>
</dbReference>
<evidence type="ECO:0000313" key="10">
    <source>
        <dbReference type="Proteomes" id="UP000095009"/>
    </source>
</evidence>
<keyword evidence="7" id="KW-1133">Transmembrane helix</keyword>
<sequence>MTFISNFVPAEMIPYVNILACLIGGYFLFKRMFRANADIQVESVSTSSVKDSSEPIVFTTYTPSTLIKFNGVDDERVFLAVKGIVYDVSAGKKFYGPGGPYANFAGHDASRGLAKNSFDIEVITPIDQPIDLLKDLTDEEIEAMNGWAAMFAGKYLVVGELKNESEI</sequence>
<proteinExistence type="inferred from homology"/>
<dbReference type="PANTHER" id="PTHR10281:SF72">
    <property type="entry name" value="NEUDESIN"/>
    <property type="match status" value="1"/>
</dbReference>
<evidence type="ECO:0000256" key="6">
    <source>
        <dbReference type="ARBA" id="ARBA00038357"/>
    </source>
</evidence>
<dbReference type="OrthoDB" id="547796at2759"/>
<dbReference type="InterPro" id="IPR001199">
    <property type="entry name" value="Cyt_B5-like_heme/steroid-bd"/>
</dbReference>
<keyword evidence="3" id="KW-0479">Metal-binding</keyword>
<comment type="subcellular location">
    <subcellularLocation>
        <location evidence="1">Endoplasmic reticulum</location>
    </subcellularLocation>
</comment>
<comment type="similarity">
    <text evidence="6">Belongs to the cytochrome b5 family. MAPR subfamily.</text>
</comment>
<dbReference type="InterPro" id="IPR036400">
    <property type="entry name" value="Cyt_B5-like_heme/steroid_sf"/>
</dbReference>
<reference evidence="9 10" key="1">
    <citation type="journal article" date="2016" name="Proc. Natl. Acad. Sci. U.S.A.">
        <title>Comparative genomics of biotechnologically important yeasts.</title>
        <authorList>
            <person name="Riley R."/>
            <person name="Haridas S."/>
            <person name="Wolfe K.H."/>
            <person name="Lopes M.R."/>
            <person name="Hittinger C.T."/>
            <person name="Goeker M."/>
            <person name="Salamov A.A."/>
            <person name="Wisecaver J.H."/>
            <person name="Long T.M."/>
            <person name="Calvey C.H."/>
            <person name="Aerts A.L."/>
            <person name="Barry K.W."/>
            <person name="Choi C."/>
            <person name="Clum A."/>
            <person name="Coughlan A.Y."/>
            <person name="Deshpande S."/>
            <person name="Douglass A.P."/>
            <person name="Hanson S.J."/>
            <person name="Klenk H.-P."/>
            <person name="LaButti K.M."/>
            <person name="Lapidus A."/>
            <person name="Lindquist E.A."/>
            <person name="Lipzen A.M."/>
            <person name="Meier-Kolthoff J.P."/>
            <person name="Ohm R.A."/>
            <person name="Otillar R.P."/>
            <person name="Pangilinan J.L."/>
            <person name="Peng Y."/>
            <person name="Rokas A."/>
            <person name="Rosa C.A."/>
            <person name="Scheuner C."/>
            <person name="Sibirny A.A."/>
            <person name="Slot J.C."/>
            <person name="Stielow J.B."/>
            <person name="Sun H."/>
            <person name="Kurtzman C.P."/>
            <person name="Blackwell M."/>
            <person name="Grigoriev I.V."/>
            <person name="Jeffries T.W."/>
        </authorList>
    </citation>
    <scope>NUCLEOTIDE SEQUENCE [LARGE SCALE GENOMIC DNA]</scope>
    <source>
        <strain evidence="9 10">DSM 6958</strain>
    </source>
</reference>
<evidence type="ECO:0000313" key="9">
    <source>
        <dbReference type="EMBL" id="ODQ65167.1"/>
    </source>
</evidence>
<evidence type="ECO:0000256" key="7">
    <source>
        <dbReference type="SAM" id="Phobius"/>
    </source>
</evidence>
<evidence type="ECO:0000256" key="4">
    <source>
        <dbReference type="ARBA" id="ARBA00022824"/>
    </source>
</evidence>
<keyword evidence="4" id="KW-0256">Endoplasmic reticulum</keyword>
<protein>
    <submittedName>
        <fullName evidence="9">Cytochrome b5</fullName>
    </submittedName>
</protein>